<evidence type="ECO:0000256" key="3">
    <source>
        <dbReference type="ARBA" id="ARBA00009516"/>
    </source>
</evidence>
<evidence type="ECO:0000256" key="9">
    <source>
        <dbReference type="ARBA" id="ARBA00023134"/>
    </source>
</evidence>
<keyword evidence="8" id="KW-0547">Nucleotide-binding</keyword>
<comment type="function">
    <text evidence="12">Catalyzes the conversion of uracil and 5-phospho-alpha-D-ribose 1-diphosphate (PRPP) to UMP and diphosphate.</text>
</comment>
<evidence type="ECO:0000259" key="15">
    <source>
        <dbReference type="Pfam" id="PF14681"/>
    </source>
</evidence>
<gene>
    <name evidence="16" type="ORF">EV201_2175</name>
</gene>
<keyword evidence="6 16" id="KW-0328">Glycosyltransferase</keyword>
<keyword evidence="7 16" id="KW-0808">Transferase</keyword>
<evidence type="ECO:0000256" key="13">
    <source>
        <dbReference type="ARBA" id="ARBA00072146"/>
    </source>
</evidence>
<dbReference type="Pfam" id="PF14681">
    <property type="entry name" value="UPRTase"/>
    <property type="match status" value="1"/>
</dbReference>
<dbReference type="FunFam" id="3.40.50.2020:FF:000023">
    <property type="entry name" value="Probable uracil phosphoribosyltransferase"/>
    <property type="match status" value="1"/>
</dbReference>
<dbReference type="EC" id="2.4.2.9" evidence="4"/>
<keyword evidence="5" id="KW-0021">Allosteric enzyme</keyword>
<feature type="domain" description="Phosphoribosyltransferase" evidence="15">
    <location>
        <begin position="68"/>
        <end position="270"/>
    </location>
</feature>
<dbReference type="EMBL" id="SHKN01000001">
    <property type="protein sequence ID" value="RZT97504.1"/>
    <property type="molecule type" value="Genomic_DNA"/>
</dbReference>
<evidence type="ECO:0000256" key="6">
    <source>
        <dbReference type="ARBA" id="ARBA00022676"/>
    </source>
</evidence>
<dbReference type="InterPro" id="IPR029057">
    <property type="entry name" value="PRTase-like"/>
</dbReference>
<evidence type="ECO:0000313" key="16">
    <source>
        <dbReference type="EMBL" id="RZT97504.1"/>
    </source>
</evidence>
<keyword evidence="9" id="KW-0342">GTP-binding</keyword>
<dbReference type="CDD" id="cd06223">
    <property type="entry name" value="PRTases_typeI"/>
    <property type="match status" value="1"/>
</dbReference>
<comment type="similarity">
    <text evidence="3">Belongs to the UPRTase family.</text>
</comment>
<evidence type="ECO:0000256" key="14">
    <source>
        <dbReference type="ARBA" id="ARBA00079807"/>
    </source>
</evidence>
<evidence type="ECO:0000256" key="8">
    <source>
        <dbReference type="ARBA" id="ARBA00022741"/>
    </source>
</evidence>
<dbReference type="InterPro" id="IPR000836">
    <property type="entry name" value="PRTase_dom"/>
</dbReference>
<sequence>MSELSTTDSDNSTLYSIYKKSKRTLNTRLLEKTVKKHREYFSRYTYICAQLIFKYDIMVHTIGDNNSLFNQFIAEIRDVNVQNDPLRFRRNLERVGEIFAYEISKTFNYSEKDVQTPLGTAKMNLPEDEVVVASILRAGLPLHNGLLNYFDRSENAFISAYRKYNEKGEFEIKFEYISSPSIDGKVVILADPMLATGSSMELAYKALFTKGTPKHVHIVSVIASAEGVEFVKEKLAGENITLWMGAIDPELNSKSYIVPGCGDAGDLAFGAKL</sequence>
<evidence type="ECO:0000256" key="7">
    <source>
        <dbReference type="ARBA" id="ARBA00022679"/>
    </source>
</evidence>
<evidence type="ECO:0000256" key="4">
    <source>
        <dbReference type="ARBA" id="ARBA00011894"/>
    </source>
</evidence>
<evidence type="ECO:0000256" key="11">
    <source>
        <dbReference type="ARBA" id="ARBA00052919"/>
    </source>
</evidence>
<name>A0A4Q7VMS9_9BACT</name>
<comment type="caution">
    <text evidence="16">The sequence shown here is derived from an EMBL/GenBank/DDBJ whole genome shotgun (WGS) entry which is preliminary data.</text>
</comment>
<keyword evidence="17" id="KW-1185">Reference proteome</keyword>
<dbReference type="SUPFAM" id="SSF53271">
    <property type="entry name" value="PRTase-like"/>
    <property type="match status" value="1"/>
</dbReference>
<protein>
    <recommendedName>
        <fullName evidence="13">Uracil phosphoribosyltransferase</fullName>
        <ecNumber evidence="4">2.4.2.9</ecNumber>
    </recommendedName>
    <alternativeName>
        <fullName evidence="10">UMP pyrophosphorylase</fullName>
    </alternativeName>
    <alternativeName>
        <fullName evidence="14">UPRTase</fullName>
    </alternativeName>
</protein>
<dbReference type="Gene3D" id="3.40.50.2020">
    <property type="match status" value="1"/>
</dbReference>
<comment type="pathway">
    <text evidence="2">Pyrimidine metabolism; UMP biosynthesis via salvage pathway; UMP from uracil: step 1/1.</text>
</comment>
<dbReference type="GO" id="GO:0005525">
    <property type="term" value="F:GTP binding"/>
    <property type="evidence" value="ECO:0007669"/>
    <property type="project" value="UniProtKB-KW"/>
</dbReference>
<dbReference type="GO" id="GO:0004845">
    <property type="term" value="F:uracil phosphoribosyltransferase activity"/>
    <property type="evidence" value="ECO:0007669"/>
    <property type="project" value="UniProtKB-EC"/>
</dbReference>
<dbReference type="AlphaFoldDB" id="A0A4Q7VMS9"/>
<comment type="cofactor">
    <cofactor evidence="1">
        <name>Mg(2+)</name>
        <dbReference type="ChEBI" id="CHEBI:18420"/>
    </cofactor>
</comment>
<organism evidence="16 17">
    <name type="scientific">Ancylomarina subtilis</name>
    <dbReference type="NCBI Taxonomy" id="1639035"/>
    <lineage>
        <taxon>Bacteria</taxon>
        <taxon>Pseudomonadati</taxon>
        <taxon>Bacteroidota</taxon>
        <taxon>Bacteroidia</taxon>
        <taxon>Marinilabiliales</taxon>
        <taxon>Marinifilaceae</taxon>
        <taxon>Ancylomarina</taxon>
    </lineage>
</organism>
<accession>A0A4Q7VMS9</accession>
<evidence type="ECO:0000256" key="1">
    <source>
        <dbReference type="ARBA" id="ARBA00001946"/>
    </source>
</evidence>
<reference evidence="16 17" key="1">
    <citation type="submission" date="2019-02" db="EMBL/GenBank/DDBJ databases">
        <title>Genomic Encyclopedia of Type Strains, Phase IV (KMG-IV): sequencing the most valuable type-strain genomes for metagenomic binning, comparative biology and taxonomic classification.</title>
        <authorList>
            <person name="Goeker M."/>
        </authorList>
    </citation>
    <scope>NUCLEOTIDE SEQUENCE [LARGE SCALE GENOMIC DNA]</scope>
    <source>
        <strain evidence="16 17">DSM 28825</strain>
    </source>
</reference>
<dbReference type="NCBIfam" id="NF001097">
    <property type="entry name" value="PRK00129.1"/>
    <property type="match status" value="1"/>
</dbReference>
<evidence type="ECO:0000256" key="2">
    <source>
        <dbReference type="ARBA" id="ARBA00005180"/>
    </source>
</evidence>
<evidence type="ECO:0000256" key="12">
    <source>
        <dbReference type="ARBA" id="ARBA00056901"/>
    </source>
</evidence>
<dbReference type="PANTHER" id="PTHR11608:SF0">
    <property type="entry name" value="BIFUNCTIONAL PROTEIN PYRR"/>
    <property type="match status" value="1"/>
</dbReference>
<evidence type="ECO:0000256" key="5">
    <source>
        <dbReference type="ARBA" id="ARBA00022533"/>
    </source>
</evidence>
<dbReference type="Proteomes" id="UP000293562">
    <property type="component" value="Unassembled WGS sequence"/>
</dbReference>
<evidence type="ECO:0000313" key="17">
    <source>
        <dbReference type="Proteomes" id="UP000293562"/>
    </source>
</evidence>
<evidence type="ECO:0000256" key="10">
    <source>
        <dbReference type="ARBA" id="ARBA00031082"/>
    </source>
</evidence>
<comment type="catalytic activity">
    <reaction evidence="11">
        <text>UMP + diphosphate = 5-phospho-alpha-D-ribose 1-diphosphate + uracil</text>
        <dbReference type="Rhea" id="RHEA:13017"/>
        <dbReference type="ChEBI" id="CHEBI:17568"/>
        <dbReference type="ChEBI" id="CHEBI:33019"/>
        <dbReference type="ChEBI" id="CHEBI:57865"/>
        <dbReference type="ChEBI" id="CHEBI:58017"/>
        <dbReference type="EC" id="2.4.2.9"/>
    </reaction>
</comment>
<dbReference type="PANTHER" id="PTHR11608">
    <property type="entry name" value="BIFUNCTIONAL PROTEIN PYRR"/>
    <property type="match status" value="1"/>
</dbReference>
<dbReference type="InterPro" id="IPR050137">
    <property type="entry name" value="PyrR_bifunctional"/>
</dbReference>
<proteinExistence type="inferred from homology"/>